<proteinExistence type="predicted"/>
<protein>
    <submittedName>
        <fullName evidence="1">Uncharacterized protein</fullName>
    </submittedName>
</protein>
<evidence type="ECO:0000313" key="2">
    <source>
        <dbReference type="Proteomes" id="UP000075304"/>
    </source>
</evidence>
<dbReference type="Proteomes" id="UP000075304">
    <property type="component" value="Unassembled WGS sequence"/>
</dbReference>
<gene>
    <name evidence="1" type="ORF">B4099_0999</name>
</gene>
<evidence type="ECO:0000313" key="1">
    <source>
        <dbReference type="EMBL" id="KYC61276.1"/>
    </source>
</evidence>
<accession>A0A150JVN4</accession>
<name>A0A150JVN4_HEYCO</name>
<organism evidence="1 2">
    <name type="scientific">Heyndrickxia coagulans</name>
    <name type="common">Weizmannia coagulans</name>
    <dbReference type="NCBI Taxonomy" id="1398"/>
    <lineage>
        <taxon>Bacteria</taxon>
        <taxon>Bacillati</taxon>
        <taxon>Bacillota</taxon>
        <taxon>Bacilli</taxon>
        <taxon>Bacillales</taxon>
        <taxon>Bacillaceae</taxon>
        <taxon>Heyndrickxia</taxon>
    </lineage>
</organism>
<dbReference type="AlphaFoldDB" id="A0A150JVN4"/>
<reference evidence="1 2" key="1">
    <citation type="submission" date="2016-01" db="EMBL/GenBank/DDBJ databases">
        <title>Genome Sequences of Twelve Sporeforming Bacillus Species Isolated from Foods.</title>
        <authorList>
            <person name="Berendsen E.M."/>
            <person name="Wells-Bennik M.H."/>
            <person name="Krawcyk A.O."/>
            <person name="De Jong A."/>
            <person name="Holsappel S."/>
            <person name="Eijlander R.T."/>
            <person name="Kuipers O.P."/>
        </authorList>
    </citation>
    <scope>NUCLEOTIDE SEQUENCE [LARGE SCALE GENOMIC DNA]</scope>
    <source>
        <strain evidence="1 2">B4099</strain>
    </source>
</reference>
<dbReference type="PATRIC" id="fig|1398.25.peg.1233"/>
<comment type="caution">
    <text evidence="1">The sequence shown here is derived from an EMBL/GenBank/DDBJ whole genome shotgun (WGS) entry which is preliminary data.</text>
</comment>
<sequence length="50" mass="5225">METGTAGIAKTAGLSTQSFNGHFNDKKTLKTKPGAQCVPRFCSGSHDKAV</sequence>
<dbReference type="EMBL" id="LQYI01000145">
    <property type="protein sequence ID" value="KYC61276.1"/>
    <property type="molecule type" value="Genomic_DNA"/>
</dbReference>